<sequence length="234" mass="25902">MTMKQLKILQLYLNKKIIIAVGFICLVLFICDILGVTEILKDISLMRQFFNDLGFWGYLVFIAVSVLVSVFLLPGQFLAVIAGITYGWLLGGVITSIGATIGSSVTFVIGKHLARDYVVSRFGHNPLFEKIEKGVAENGINFLILTRLVPVFPYAIQSYAYALTPMKIGIFTIISFITMLPASFIYAYMASEIAASGFSLKLMIEFAVAGVILFMISFIPKRVARKKNISLVKC</sequence>
<dbReference type="EMBL" id="JQ844221">
    <property type="protein sequence ID" value="AGS53103.1"/>
    <property type="molecule type" value="Genomic_DNA"/>
</dbReference>
<keyword evidence="1" id="KW-0812">Transmembrane</keyword>
<dbReference type="PANTHER" id="PTHR46826:SF1">
    <property type="entry name" value="TVP38_TMEM64 FAMILY MEMBRANE PROTEIN YDJX"/>
    <property type="match status" value="1"/>
</dbReference>
<name>A0A806K0Y9_9BACT</name>
<keyword evidence="1" id="KW-1133">Transmembrane helix</keyword>
<evidence type="ECO:0000313" key="3">
    <source>
        <dbReference type="EMBL" id="AGS53103.1"/>
    </source>
</evidence>
<dbReference type="InterPro" id="IPR053240">
    <property type="entry name" value="VTT_domain"/>
</dbReference>
<feature type="transmembrane region" description="Helical" evidence="1">
    <location>
        <begin position="200"/>
        <end position="219"/>
    </location>
</feature>
<feature type="domain" description="VTT" evidence="2">
    <location>
        <begin position="73"/>
        <end position="190"/>
    </location>
</feature>
<organism evidence="3">
    <name type="scientific">uncultured bacterium contig00036</name>
    <dbReference type="NCBI Taxonomy" id="1181524"/>
    <lineage>
        <taxon>Bacteria</taxon>
        <taxon>environmental samples</taxon>
    </lineage>
</organism>
<reference evidence="3" key="1">
    <citation type="submission" date="2012-03" db="EMBL/GenBank/DDBJ databases">
        <title>Functional metagenomics reveals considerable lignocellulase gene clusters in the gut microbiome of a wood-feeding higher termite.</title>
        <authorList>
            <person name="Liu N."/>
        </authorList>
    </citation>
    <scope>NUCLEOTIDE SEQUENCE</scope>
</reference>
<dbReference type="Pfam" id="PF09335">
    <property type="entry name" value="VTT_dom"/>
    <property type="match status" value="1"/>
</dbReference>
<feature type="transmembrane region" description="Helical" evidence="1">
    <location>
        <begin position="55"/>
        <end position="74"/>
    </location>
</feature>
<protein>
    <submittedName>
        <fullName evidence="3">DedA family inner membrane protein YdjX</fullName>
    </submittedName>
</protein>
<evidence type="ECO:0000259" key="2">
    <source>
        <dbReference type="Pfam" id="PF09335"/>
    </source>
</evidence>
<dbReference type="PANTHER" id="PTHR46826">
    <property type="match status" value="1"/>
</dbReference>
<keyword evidence="1" id="KW-0472">Membrane</keyword>
<feature type="transmembrane region" description="Helical" evidence="1">
    <location>
        <begin position="12"/>
        <end position="35"/>
    </location>
</feature>
<feature type="transmembrane region" description="Helical" evidence="1">
    <location>
        <begin position="86"/>
        <end position="109"/>
    </location>
</feature>
<dbReference type="InterPro" id="IPR032816">
    <property type="entry name" value="VTT_dom"/>
</dbReference>
<accession>A0A806K0Y9</accession>
<feature type="transmembrane region" description="Helical" evidence="1">
    <location>
        <begin position="168"/>
        <end position="188"/>
    </location>
</feature>
<dbReference type="AlphaFoldDB" id="A0A806K0Y9"/>
<evidence type="ECO:0000256" key="1">
    <source>
        <dbReference type="SAM" id="Phobius"/>
    </source>
</evidence>
<proteinExistence type="predicted"/>